<sequence length="75" mass="8915">MITGIKFIIKINKVNKVPKVPKVNKVNKVPKLITPKKHNMKNNNQDRNDIDKFLLKPRMKIQRAIYYKIDIFLIN</sequence>
<reference evidence="1" key="1">
    <citation type="journal article" date="2020" name="Nature">
        <title>Giant virus diversity and host interactions through global metagenomics.</title>
        <authorList>
            <person name="Schulz F."/>
            <person name="Roux S."/>
            <person name="Paez-Espino D."/>
            <person name="Jungbluth S."/>
            <person name="Walsh D.A."/>
            <person name="Denef V.J."/>
            <person name="McMahon K.D."/>
            <person name="Konstantinidis K.T."/>
            <person name="Eloe-Fadrosh E.A."/>
            <person name="Kyrpides N.C."/>
            <person name="Woyke T."/>
        </authorList>
    </citation>
    <scope>NUCLEOTIDE SEQUENCE</scope>
    <source>
        <strain evidence="1">GVMAG-M-3300023179-82</strain>
    </source>
</reference>
<name>A0A6C0H7P5_9ZZZZ</name>
<dbReference type="AlphaFoldDB" id="A0A6C0H7P5"/>
<evidence type="ECO:0000313" key="1">
    <source>
        <dbReference type="EMBL" id="QHT76578.1"/>
    </source>
</evidence>
<dbReference type="EMBL" id="MN739898">
    <property type="protein sequence ID" value="QHT76578.1"/>
    <property type="molecule type" value="Genomic_DNA"/>
</dbReference>
<proteinExistence type="predicted"/>
<organism evidence="1">
    <name type="scientific">viral metagenome</name>
    <dbReference type="NCBI Taxonomy" id="1070528"/>
    <lineage>
        <taxon>unclassified sequences</taxon>
        <taxon>metagenomes</taxon>
        <taxon>organismal metagenomes</taxon>
    </lineage>
</organism>
<accession>A0A6C0H7P5</accession>
<protein>
    <submittedName>
        <fullName evidence="1">Uncharacterized protein</fullName>
    </submittedName>
</protein>